<dbReference type="GeneID" id="83606465"/>
<dbReference type="InterPro" id="IPR036689">
    <property type="entry name" value="ESAT-6-like_sf"/>
</dbReference>
<dbReference type="SUPFAM" id="SSF140453">
    <property type="entry name" value="EsxAB dimer-like"/>
    <property type="match status" value="1"/>
</dbReference>
<dbReference type="STRING" id="1234679.BN424_1222"/>
<accession>K8E3C7</accession>
<evidence type="ECO:0000313" key="3">
    <source>
        <dbReference type="Proteomes" id="UP000000212"/>
    </source>
</evidence>
<dbReference type="NCBIfam" id="TIGR03930">
    <property type="entry name" value="WXG100_ESAT6"/>
    <property type="match status" value="1"/>
</dbReference>
<gene>
    <name evidence="2" type="primary">esxA</name>
    <name evidence="2" type="ORF">BN424_1222</name>
</gene>
<sequence>MVQIKLTPDELEASATKYTAGASDVREVLGRLTAEQDNISQNWDGTAFEKFEQQFIELSGKVNEFADLLDQINTQLNQVATTIRDTDAEIASKLGFQG</sequence>
<dbReference type="Proteomes" id="UP000000212">
    <property type="component" value="Chromosome"/>
</dbReference>
<dbReference type="AlphaFoldDB" id="K8E3C7"/>
<dbReference type="Pfam" id="PF06013">
    <property type="entry name" value="WXG100"/>
    <property type="match status" value="1"/>
</dbReference>
<evidence type="ECO:0000256" key="1">
    <source>
        <dbReference type="RuleBase" id="RU362001"/>
    </source>
</evidence>
<proteinExistence type="inferred from homology"/>
<evidence type="ECO:0000313" key="2">
    <source>
        <dbReference type="EMBL" id="CCO10664.2"/>
    </source>
</evidence>
<organism evidence="2 3">
    <name type="scientific">Carnobacterium maltaromaticum LMA28</name>
    <dbReference type="NCBI Taxonomy" id="1234679"/>
    <lineage>
        <taxon>Bacteria</taxon>
        <taxon>Bacillati</taxon>
        <taxon>Bacillota</taxon>
        <taxon>Bacilli</taxon>
        <taxon>Lactobacillales</taxon>
        <taxon>Carnobacteriaceae</taxon>
        <taxon>Carnobacterium</taxon>
    </lineage>
</organism>
<dbReference type="eggNOG" id="COG4842">
    <property type="taxonomic scope" value="Bacteria"/>
</dbReference>
<name>K8E3C7_CARML</name>
<dbReference type="MEROPS" id="S26.006"/>
<comment type="similarity">
    <text evidence="1">Belongs to the WXG100 family.</text>
</comment>
<dbReference type="RefSeq" id="WP_015076013.1">
    <property type="nucleotide sequence ID" value="NC_019425.2"/>
</dbReference>
<dbReference type="Gene3D" id="1.10.287.1060">
    <property type="entry name" value="ESAT-6-like"/>
    <property type="match status" value="1"/>
</dbReference>
<dbReference type="InterPro" id="IPR010310">
    <property type="entry name" value="T7SS_ESAT-6-like"/>
</dbReference>
<reference evidence="3" key="1">
    <citation type="journal article" date="2013" name="Genome Announc.">
        <title>Complete Chromosome Sequence of Carnobacterium maltaromaticum LMA 28.</title>
        <authorList>
            <person name="Cailliez-Grimal C."/>
            <person name="Chaillou S."/>
            <person name="Anba-Mondoloni J."/>
            <person name="Loux V."/>
            <person name="Afzal M.I."/>
            <person name="Rahman A."/>
            <person name="Kergourlay G."/>
            <person name="Champomier-Verges M.C."/>
            <person name="Zagorec M."/>
            <person name="Dalgaard P."/>
            <person name="Leisner J.J."/>
            <person name="Prevost H."/>
            <person name="Revol-Junelles A.M."/>
            <person name="Borges F."/>
        </authorList>
    </citation>
    <scope>NUCLEOTIDE SEQUENCE</scope>
    <source>
        <strain evidence="3">LMA28</strain>
    </source>
</reference>
<protein>
    <recommendedName>
        <fullName evidence="1">ESAT-6-like protein</fullName>
    </recommendedName>
</protein>
<keyword evidence="3" id="KW-1185">Reference proteome</keyword>
<dbReference type="KEGG" id="cml:BN424_1222"/>
<dbReference type="EMBL" id="HE999757">
    <property type="protein sequence ID" value="CCO10664.2"/>
    <property type="molecule type" value="Genomic_DNA"/>
</dbReference>
<dbReference type="HOGENOM" id="CLU_158563_4_0_9"/>
<dbReference type="OrthoDB" id="4978934at2"/>